<protein>
    <submittedName>
        <fullName evidence="2">DHC_N1 domain-containing protein</fullName>
    </submittedName>
</protein>
<reference evidence="1" key="1">
    <citation type="submission" date="2012-04" db="EMBL/GenBank/DDBJ databases">
        <title>The Genome Sequence of Loa loa.</title>
        <authorList>
            <consortium name="The Broad Institute Genome Sequencing Platform"/>
            <consortium name="Broad Institute Genome Sequencing Center for Infectious Disease"/>
            <person name="Nutman T.B."/>
            <person name="Fink D.L."/>
            <person name="Russ C."/>
            <person name="Young S."/>
            <person name="Zeng Q."/>
            <person name="Gargeya S."/>
            <person name="Alvarado L."/>
            <person name="Berlin A."/>
            <person name="Chapman S.B."/>
            <person name="Chen Z."/>
            <person name="Freedman E."/>
            <person name="Gellesch M."/>
            <person name="Goldberg J."/>
            <person name="Griggs A."/>
            <person name="Gujja S."/>
            <person name="Heilman E.R."/>
            <person name="Heiman D."/>
            <person name="Howarth C."/>
            <person name="Mehta T."/>
            <person name="Neiman D."/>
            <person name="Pearson M."/>
            <person name="Roberts A."/>
            <person name="Saif S."/>
            <person name="Shea T."/>
            <person name="Shenoy N."/>
            <person name="Sisk P."/>
            <person name="Stolte C."/>
            <person name="Sykes S."/>
            <person name="White J."/>
            <person name="Yandava C."/>
            <person name="Haas B."/>
            <person name="Henn M.R."/>
            <person name="Nusbaum C."/>
            <person name="Birren B."/>
        </authorList>
    </citation>
    <scope>NUCLEOTIDE SEQUENCE [LARGE SCALE GENOMIC DNA]</scope>
</reference>
<evidence type="ECO:0000313" key="2">
    <source>
        <dbReference type="WBParaSite" id="EN70_9228"/>
    </source>
</evidence>
<organism evidence="1 2">
    <name type="scientific">Loa loa</name>
    <name type="common">Eye worm</name>
    <name type="synonym">Filaria loa</name>
    <dbReference type="NCBI Taxonomy" id="7209"/>
    <lineage>
        <taxon>Eukaryota</taxon>
        <taxon>Metazoa</taxon>
        <taxon>Ecdysozoa</taxon>
        <taxon>Nematoda</taxon>
        <taxon>Chromadorea</taxon>
        <taxon>Rhabditida</taxon>
        <taxon>Spirurina</taxon>
        <taxon>Spiruromorpha</taxon>
        <taxon>Filarioidea</taxon>
        <taxon>Onchocercidae</taxon>
        <taxon>Loa</taxon>
    </lineage>
</organism>
<proteinExistence type="predicted"/>
<reference evidence="2" key="2">
    <citation type="submission" date="2016-11" db="UniProtKB">
        <authorList>
            <consortium name="WormBaseParasite"/>
        </authorList>
    </citation>
    <scope>IDENTIFICATION</scope>
</reference>
<dbReference type="Proteomes" id="UP000095285">
    <property type="component" value="Unassembled WGS sequence"/>
</dbReference>
<evidence type="ECO:0000313" key="1">
    <source>
        <dbReference type="Proteomes" id="UP000095285"/>
    </source>
</evidence>
<keyword evidence="1" id="KW-1185">Reference proteome</keyword>
<name>A0A1I7W3F9_LOALO</name>
<sequence>MIRVTVETSPEETLDPSNAKYQYIVDSLKREFIQRLEVAYQRSCQNRNNLLYLIEALARHEPTLTSKMILIEKGTILIASCRKGRILLRDIEFKGGIINKFKLERINAELELLAHRHEETSYQPPTSDPTFNRQGNFSLWQEIAAQGEEVTRQLGNQFNQFTKVIKEGIDSITTHWRMITI</sequence>
<dbReference type="AlphaFoldDB" id="A0A1I7W3F9"/>
<accession>A0A1I7W3F9</accession>
<dbReference type="WBParaSite" id="EN70_9228">
    <property type="protein sequence ID" value="EN70_9228"/>
    <property type="gene ID" value="EN70_9228"/>
</dbReference>